<accession>A0A9P1CUT8</accession>
<name>A0A9P1CUT8_9DINO</name>
<dbReference type="EMBL" id="CAMXCT010002427">
    <property type="protein sequence ID" value="CAI3998100.1"/>
    <property type="molecule type" value="Genomic_DNA"/>
</dbReference>
<evidence type="ECO:0000313" key="2">
    <source>
        <dbReference type="EMBL" id="CAL4785412.1"/>
    </source>
</evidence>
<protein>
    <submittedName>
        <fullName evidence="1">Uncharacterized protein</fullName>
    </submittedName>
</protein>
<sequence length="91" mass="10405">GDTDEDIGRVNSEDEVCIGFQRRHKRCICVAMSNEDHHGWKRMYLHGKHLPSGDEHEKLDDWLDFRQLPGLGINAMPSTSLQNVQFSLDVA</sequence>
<dbReference type="Proteomes" id="UP001152797">
    <property type="component" value="Unassembled WGS sequence"/>
</dbReference>
<comment type="caution">
    <text evidence="1">The sequence shown here is derived from an EMBL/GenBank/DDBJ whole genome shotgun (WGS) entry which is preliminary data.</text>
</comment>
<dbReference type="EMBL" id="CAMXCT030002427">
    <property type="protein sequence ID" value="CAL4785412.1"/>
    <property type="molecule type" value="Genomic_DNA"/>
</dbReference>
<evidence type="ECO:0000313" key="3">
    <source>
        <dbReference type="Proteomes" id="UP001152797"/>
    </source>
</evidence>
<evidence type="ECO:0000313" key="1">
    <source>
        <dbReference type="EMBL" id="CAI3998100.1"/>
    </source>
</evidence>
<organism evidence="1">
    <name type="scientific">Cladocopium goreaui</name>
    <dbReference type="NCBI Taxonomy" id="2562237"/>
    <lineage>
        <taxon>Eukaryota</taxon>
        <taxon>Sar</taxon>
        <taxon>Alveolata</taxon>
        <taxon>Dinophyceae</taxon>
        <taxon>Suessiales</taxon>
        <taxon>Symbiodiniaceae</taxon>
        <taxon>Cladocopium</taxon>
    </lineage>
</organism>
<proteinExistence type="predicted"/>
<feature type="non-terminal residue" evidence="1">
    <location>
        <position position="1"/>
    </location>
</feature>
<dbReference type="EMBL" id="CAMXCT020002427">
    <property type="protein sequence ID" value="CAL1151475.1"/>
    <property type="molecule type" value="Genomic_DNA"/>
</dbReference>
<reference evidence="2 3" key="2">
    <citation type="submission" date="2024-05" db="EMBL/GenBank/DDBJ databases">
        <authorList>
            <person name="Chen Y."/>
            <person name="Shah S."/>
            <person name="Dougan E. K."/>
            <person name="Thang M."/>
            <person name="Chan C."/>
        </authorList>
    </citation>
    <scope>NUCLEOTIDE SEQUENCE [LARGE SCALE GENOMIC DNA]</scope>
</reference>
<keyword evidence="3" id="KW-1185">Reference proteome</keyword>
<dbReference type="AlphaFoldDB" id="A0A9P1CUT8"/>
<gene>
    <name evidence="1" type="ORF">C1SCF055_LOCUS24429</name>
</gene>
<reference evidence="1" key="1">
    <citation type="submission" date="2022-10" db="EMBL/GenBank/DDBJ databases">
        <authorList>
            <person name="Chen Y."/>
            <person name="Dougan E. K."/>
            <person name="Chan C."/>
            <person name="Rhodes N."/>
            <person name="Thang M."/>
        </authorList>
    </citation>
    <scope>NUCLEOTIDE SEQUENCE</scope>
</reference>